<name>A0ACA9PI90_9GLOM</name>
<comment type="caution">
    <text evidence="1">The sequence shown here is derived from an EMBL/GenBank/DDBJ whole genome shotgun (WGS) entry which is preliminary data.</text>
</comment>
<reference evidence="1" key="1">
    <citation type="submission" date="2021-06" db="EMBL/GenBank/DDBJ databases">
        <authorList>
            <person name="Kallberg Y."/>
            <person name="Tangrot J."/>
            <person name="Rosling A."/>
        </authorList>
    </citation>
    <scope>NUCLEOTIDE SEQUENCE</scope>
    <source>
        <strain evidence="1">28 12/20/2015</strain>
    </source>
</reference>
<gene>
    <name evidence="1" type="ORF">SPELUC_LOCUS11648</name>
</gene>
<organism evidence="1 2">
    <name type="scientific">Cetraspora pellucida</name>
    <dbReference type="NCBI Taxonomy" id="1433469"/>
    <lineage>
        <taxon>Eukaryota</taxon>
        <taxon>Fungi</taxon>
        <taxon>Fungi incertae sedis</taxon>
        <taxon>Mucoromycota</taxon>
        <taxon>Glomeromycotina</taxon>
        <taxon>Glomeromycetes</taxon>
        <taxon>Diversisporales</taxon>
        <taxon>Gigasporaceae</taxon>
        <taxon>Cetraspora</taxon>
    </lineage>
</organism>
<keyword evidence="2" id="KW-1185">Reference proteome</keyword>
<evidence type="ECO:0000313" key="2">
    <source>
        <dbReference type="Proteomes" id="UP000789366"/>
    </source>
</evidence>
<dbReference type="Proteomes" id="UP000789366">
    <property type="component" value="Unassembled WGS sequence"/>
</dbReference>
<sequence>SIFSIIFNLHFPLSEKLDQITRHKLNLLLSESGLDSSKITSERQQTLVDRMKEENRQLLSKLTNLENDDM</sequence>
<proteinExistence type="predicted"/>
<feature type="non-terminal residue" evidence="1">
    <location>
        <position position="1"/>
    </location>
</feature>
<dbReference type="EMBL" id="CAJVPW010025273">
    <property type="protein sequence ID" value="CAG8708085.1"/>
    <property type="molecule type" value="Genomic_DNA"/>
</dbReference>
<accession>A0ACA9PI90</accession>
<evidence type="ECO:0000313" key="1">
    <source>
        <dbReference type="EMBL" id="CAG8708085.1"/>
    </source>
</evidence>
<protein>
    <submittedName>
        <fullName evidence="1">15128_t:CDS:1</fullName>
    </submittedName>
</protein>